<dbReference type="Proteomes" id="UP000199623">
    <property type="component" value="Unassembled WGS sequence"/>
</dbReference>
<dbReference type="OrthoDB" id="3693316at2"/>
<gene>
    <name evidence="2" type="ORF">SAMN05216553_12735</name>
</gene>
<keyword evidence="1" id="KW-1133">Transmembrane helix</keyword>
<sequence length="344" mass="37887">MEDLMKALARAKPPVPEADRERMERDLAQILALPRERAPRWRGLRKLAPLLVMGAVIVLVVVLLPSPPEPARPEPAQPVQPAKPRWWHLMSANWSLMVVGDPARPYAALFTSTNERWVSADTQITVVQQAHAGPSVLGDGYDGWTAAGKPATAPQVGGSRSVRFGPVQPMLQKTAVSGFQMSAHADVRFESLDSLPADPVKLKSALGKFVRNDTYRIAMLAMEMMVSNIRPDQRSAAFEMIASLDGARRLGEVEFEQDRWGVGVAIPAPPSFQFTGLEVQLLINKSTGLPVYKREVVTTPQYGFSPGDPISVEQYMLLEEVRFEPILPKDVPVNGPMDSPIIER</sequence>
<protein>
    <submittedName>
        <fullName evidence="2">Uncharacterized protein</fullName>
    </submittedName>
</protein>
<keyword evidence="1" id="KW-0472">Membrane</keyword>
<organism evidence="2 3">
    <name type="scientific">Lentzea fradiae</name>
    <dbReference type="NCBI Taxonomy" id="200378"/>
    <lineage>
        <taxon>Bacteria</taxon>
        <taxon>Bacillati</taxon>
        <taxon>Actinomycetota</taxon>
        <taxon>Actinomycetes</taxon>
        <taxon>Pseudonocardiales</taxon>
        <taxon>Pseudonocardiaceae</taxon>
        <taxon>Lentzea</taxon>
    </lineage>
</organism>
<evidence type="ECO:0000256" key="1">
    <source>
        <dbReference type="SAM" id="Phobius"/>
    </source>
</evidence>
<accession>A0A1G8DB04</accession>
<evidence type="ECO:0000313" key="2">
    <source>
        <dbReference type="EMBL" id="SDH54867.1"/>
    </source>
</evidence>
<proteinExistence type="predicted"/>
<keyword evidence="3" id="KW-1185">Reference proteome</keyword>
<dbReference type="STRING" id="200378.SAMN05216553_12735"/>
<dbReference type="RefSeq" id="WP_143036200.1">
    <property type="nucleotide sequence ID" value="NZ_FNCC01000027.1"/>
</dbReference>
<evidence type="ECO:0000313" key="3">
    <source>
        <dbReference type="Proteomes" id="UP000199623"/>
    </source>
</evidence>
<dbReference type="EMBL" id="FNCC01000027">
    <property type="protein sequence ID" value="SDH54867.1"/>
    <property type="molecule type" value="Genomic_DNA"/>
</dbReference>
<name>A0A1G8DB04_9PSEU</name>
<reference evidence="3" key="1">
    <citation type="submission" date="2016-10" db="EMBL/GenBank/DDBJ databases">
        <authorList>
            <person name="Varghese N."/>
            <person name="Submissions S."/>
        </authorList>
    </citation>
    <scope>NUCLEOTIDE SEQUENCE [LARGE SCALE GENOMIC DNA]</scope>
    <source>
        <strain evidence="3">CGMCC 4.3506</strain>
    </source>
</reference>
<keyword evidence="1" id="KW-0812">Transmembrane</keyword>
<dbReference type="AlphaFoldDB" id="A0A1G8DB04"/>
<feature type="transmembrane region" description="Helical" evidence="1">
    <location>
        <begin position="47"/>
        <end position="65"/>
    </location>
</feature>